<feature type="transmembrane region" description="Helical" evidence="7">
    <location>
        <begin position="334"/>
        <end position="355"/>
    </location>
</feature>
<feature type="transmembrane region" description="Helical" evidence="7">
    <location>
        <begin position="213"/>
        <end position="234"/>
    </location>
</feature>
<feature type="transmembrane region" description="Helical" evidence="7">
    <location>
        <begin position="54"/>
        <end position="74"/>
    </location>
</feature>
<protein>
    <submittedName>
        <fullName evidence="9">MFS transporter</fullName>
    </submittedName>
</protein>
<feature type="transmembrane region" description="Helical" evidence="7">
    <location>
        <begin position="81"/>
        <end position="99"/>
    </location>
</feature>
<name>A0A3E0VVK2_9MICO</name>
<dbReference type="InterPro" id="IPR050189">
    <property type="entry name" value="MFS_Efflux_Transporters"/>
</dbReference>
<evidence type="ECO:0000256" key="2">
    <source>
        <dbReference type="ARBA" id="ARBA00022475"/>
    </source>
</evidence>
<feature type="transmembrane region" description="Helical" evidence="7">
    <location>
        <begin position="279"/>
        <end position="297"/>
    </location>
</feature>
<evidence type="ECO:0000256" key="7">
    <source>
        <dbReference type="SAM" id="Phobius"/>
    </source>
</evidence>
<dbReference type="AlphaFoldDB" id="A0A3E0VVK2"/>
<dbReference type="PANTHER" id="PTHR43124">
    <property type="entry name" value="PURINE EFFLUX PUMP PBUE"/>
    <property type="match status" value="1"/>
</dbReference>
<evidence type="ECO:0000256" key="3">
    <source>
        <dbReference type="ARBA" id="ARBA00022692"/>
    </source>
</evidence>
<evidence type="ECO:0000313" key="10">
    <source>
        <dbReference type="Proteomes" id="UP000256541"/>
    </source>
</evidence>
<feature type="transmembrane region" description="Helical" evidence="7">
    <location>
        <begin position="246"/>
        <end position="267"/>
    </location>
</feature>
<feature type="transmembrane region" description="Helical" evidence="7">
    <location>
        <begin position="111"/>
        <end position="131"/>
    </location>
</feature>
<reference evidence="9 10" key="1">
    <citation type="submission" date="2017-04" db="EMBL/GenBank/DDBJ databases">
        <title>Comparative genome analysis of Subtercola boreus.</title>
        <authorList>
            <person name="Cho Y.-J."/>
            <person name="Cho A."/>
            <person name="Kim O.-S."/>
            <person name="Lee J.-I."/>
        </authorList>
    </citation>
    <scope>NUCLEOTIDE SEQUENCE [LARGE SCALE GENOMIC DNA]</scope>
    <source>
        <strain evidence="9 10">P27479</strain>
    </source>
</reference>
<sequence>MTNIERSYSARRPDGRLVLLAIGLFVVGTNAFVIAGLLPAIATTLGVAASDVSYSITAYAIVVAVAAPAVAILLPRVSRTTLMAAGLVLIALGTVLAAASTTLPLFTTGRVLAALGGAALVPAATAAAASLSTPAARGRAIAFVSLGFTAATALGSPLGTALGALGGWQLPLLIVAGISAALALAVALFVRGIPVGHPVSLRARFAPLADHRIVLTLAATLFLMAGFNIVYIFSSSITAGATGGSGSLLAVLLLVYGVAGTAGNVAAGRLTDRLGSRRTATLSLAVHAVALVALPIIDANYLSTAVVFAIWGFAAFAAAPAVQHRVIVIDPAASGLALSWYTTAMYAGIAIAPPLGAAALGLSGTQALPLVGAAAVVLALVLFQLGYLAKPGRRAGTRESQPGIGSPAPAPRP</sequence>
<dbReference type="SUPFAM" id="SSF103473">
    <property type="entry name" value="MFS general substrate transporter"/>
    <property type="match status" value="1"/>
</dbReference>
<dbReference type="Pfam" id="PF07690">
    <property type="entry name" value="MFS_1"/>
    <property type="match status" value="1"/>
</dbReference>
<keyword evidence="4 7" id="KW-1133">Transmembrane helix</keyword>
<dbReference type="RefSeq" id="WP_116412186.1">
    <property type="nucleotide sequence ID" value="NZ_NBXB01000034.1"/>
</dbReference>
<feature type="transmembrane region" description="Helical" evidence="7">
    <location>
        <begin position="17"/>
        <end position="42"/>
    </location>
</feature>
<gene>
    <name evidence="9" type="ORF">B7R22_13315</name>
</gene>
<proteinExistence type="predicted"/>
<feature type="transmembrane region" description="Helical" evidence="7">
    <location>
        <begin position="367"/>
        <end position="389"/>
    </location>
</feature>
<dbReference type="OrthoDB" id="9814237at2"/>
<dbReference type="Proteomes" id="UP000256541">
    <property type="component" value="Unassembled WGS sequence"/>
</dbReference>
<dbReference type="InterPro" id="IPR020846">
    <property type="entry name" value="MFS_dom"/>
</dbReference>
<dbReference type="CDD" id="cd17324">
    <property type="entry name" value="MFS_NepI_like"/>
    <property type="match status" value="1"/>
</dbReference>
<dbReference type="GO" id="GO:0022857">
    <property type="term" value="F:transmembrane transporter activity"/>
    <property type="evidence" value="ECO:0007669"/>
    <property type="project" value="InterPro"/>
</dbReference>
<evidence type="ECO:0000256" key="5">
    <source>
        <dbReference type="ARBA" id="ARBA00023136"/>
    </source>
</evidence>
<evidence type="ECO:0000256" key="4">
    <source>
        <dbReference type="ARBA" id="ARBA00022989"/>
    </source>
</evidence>
<feature type="transmembrane region" description="Helical" evidence="7">
    <location>
        <begin position="143"/>
        <end position="166"/>
    </location>
</feature>
<dbReference type="Gene3D" id="1.20.1250.20">
    <property type="entry name" value="MFS general substrate transporter like domains"/>
    <property type="match status" value="2"/>
</dbReference>
<keyword evidence="5 7" id="KW-0472">Membrane</keyword>
<dbReference type="InterPro" id="IPR036259">
    <property type="entry name" value="MFS_trans_sf"/>
</dbReference>
<keyword evidence="3 7" id="KW-0812">Transmembrane</keyword>
<dbReference type="PANTHER" id="PTHR43124:SF10">
    <property type="entry name" value="PURINE EFFLUX PUMP PBUE"/>
    <property type="match status" value="1"/>
</dbReference>
<dbReference type="PROSITE" id="PS50850">
    <property type="entry name" value="MFS"/>
    <property type="match status" value="1"/>
</dbReference>
<evidence type="ECO:0000313" key="9">
    <source>
        <dbReference type="EMBL" id="RFA13625.1"/>
    </source>
</evidence>
<comment type="caution">
    <text evidence="9">The sequence shown here is derived from an EMBL/GenBank/DDBJ whole genome shotgun (WGS) entry which is preliminary data.</text>
</comment>
<keyword evidence="2" id="KW-1003">Cell membrane</keyword>
<dbReference type="InterPro" id="IPR011701">
    <property type="entry name" value="MFS"/>
</dbReference>
<accession>A0A3E0VVK2</accession>
<dbReference type="GO" id="GO:0005886">
    <property type="term" value="C:plasma membrane"/>
    <property type="evidence" value="ECO:0007669"/>
    <property type="project" value="UniProtKB-SubCell"/>
</dbReference>
<feature type="transmembrane region" description="Helical" evidence="7">
    <location>
        <begin position="303"/>
        <end position="322"/>
    </location>
</feature>
<feature type="region of interest" description="Disordered" evidence="6">
    <location>
        <begin position="393"/>
        <end position="413"/>
    </location>
</feature>
<feature type="transmembrane region" description="Helical" evidence="7">
    <location>
        <begin position="172"/>
        <end position="193"/>
    </location>
</feature>
<organism evidence="9 10">
    <name type="scientific">Subtercola boreus</name>
    <dbReference type="NCBI Taxonomy" id="120213"/>
    <lineage>
        <taxon>Bacteria</taxon>
        <taxon>Bacillati</taxon>
        <taxon>Actinomycetota</taxon>
        <taxon>Actinomycetes</taxon>
        <taxon>Micrococcales</taxon>
        <taxon>Microbacteriaceae</taxon>
        <taxon>Subtercola</taxon>
    </lineage>
</organism>
<feature type="domain" description="Major facilitator superfamily (MFS) profile" evidence="8">
    <location>
        <begin position="16"/>
        <end position="390"/>
    </location>
</feature>
<comment type="subcellular location">
    <subcellularLocation>
        <location evidence="1">Cell membrane</location>
        <topology evidence="1">Multi-pass membrane protein</topology>
    </subcellularLocation>
</comment>
<evidence type="ECO:0000256" key="6">
    <source>
        <dbReference type="SAM" id="MobiDB-lite"/>
    </source>
</evidence>
<evidence type="ECO:0000259" key="8">
    <source>
        <dbReference type="PROSITE" id="PS50850"/>
    </source>
</evidence>
<dbReference type="EMBL" id="NBXB01000034">
    <property type="protein sequence ID" value="RFA13625.1"/>
    <property type="molecule type" value="Genomic_DNA"/>
</dbReference>
<evidence type="ECO:0000256" key="1">
    <source>
        <dbReference type="ARBA" id="ARBA00004651"/>
    </source>
</evidence>